<dbReference type="OrthoDB" id="2610795at2759"/>
<protein>
    <recommendedName>
        <fullName evidence="2">Retroviral polymerase SH3-like domain-containing protein</fullName>
    </recommendedName>
</protein>
<organism evidence="3 4">
    <name type="scientific">Paxillus involutus ATCC 200175</name>
    <dbReference type="NCBI Taxonomy" id="664439"/>
    <lineage>
        <taxon>Eukaryota</taxon>
        <taxon>Fungi</taxon>
        <taxon>Dikarya</taxon>
        <taxon>Basidiomycota</taxon>
        <taxon>Agaricomycotina</taxon>
        <taxon>Agaricomycetes</taxon>
        <taxon>Agaricomycetidae</taxon>
        <taxon>Boletales</taxon>
        <taxon>Paxilineae</taxon>
        <taxon>Paxillaceae</taxon>
        <taxon>Paxillus</taxon>
    </lineage>
</organism>
<dbReference type="Pfam" id="PF25597">
    <property type="entry name" value="SH3_retrovirus"/>
    <property type="match status" value="1"/>
</dbReference>
<reference evidence="3 4" key="1">
    <citation type="submission" date="2014-06" db="EMBL/GenBank/DDBJ databases">
        <authorList>
            <consortium name="DOE Joint Genome Institute"/>
            <person name="Kuo A."/>
            <person name="Kohler A."/>
            <person name="Nagy L.G."/>
            <person name="Floudas D."/>
            <person name="Copeland A."/>
            <person name="Barry K.W."/>
            <person name="Cichocki N."/>
            <person name="Veneault-Fourrey C."/>
            <person name="LaButti K."/>
            <person name="Lindquist E.A."/>
            <person name="Lipzen A."/>
            <person name="Lundell T."/>
            <person name="Morin E."/>
            <person name="Murat C."/>
            <person name="Sun H."/>
            <person name="Tunlid A."/>
            <person name="Henrissat B."/>
            <person name="Grigoriev I.V."/>
            <person name="Hibbett D.S."/>
            <person name="Martin F."/>
            <person name="Nordberg H.P."/>
            <person name="Cantor M.N."/>
            <person name="Hua S.X."/>
        </authorList>
    </citation>
    <scope>NUCLEOTIDE SEQUENCE [LARGE SCALE GENOMIC DNA]</scope>
    <source>
        <strain evidence="3 4">ATCC 200175</strain>
    </source>
</reference>
<dbReference type="EMBL" id="KN819904">
    <property type="protein sequence ID" value="KIJ07401.1"/>
    <property type="molecule type" value="Genomic_DNA"/>
</dbReference>
<evidence type="ECO:0000313" key="3">
    <source>
        <dbReference type="EMBL" id="KIJ07401.1"/>
    </source>
</evidence>
<proteinExistence type="predicted"/>
<feature type="domain" description="Retroviral polymerase SH3-like" evidence="2">
    <location>
        <begin position="1"/>
        <end position="41"/>
    </location>
</feature>
<feature type="compositionally biased region" description="Acidic residues" evidence="1">
    <location>
        <begin position="69"/>
        <end position="79"/>
    </location>
</feature>
<dbReference type="HOGENOM" id="CLU_1907328_0_0_1"/>
<evidence type="ECO:0000256" key="1">
    <source>
        <dbReference type="SAM" id="MobiDB-lite"/>
    </source>
</evidence>
<dbReference type="Proteomes" id="UP000053647">
    <property type="component" value="Unassembled WGS sequence"/>
</dbReference>
<accession>A0A0C9TJ88</accession>
<feature type="compositionally biased region" description="Low complexity" evidence="1">
    <location>
        <begin position="84"/>
        <end position="98"/>
    </location>
</feature>
<evidence type="ECO:0000313" key="4">
    <source>
        <dbReference type="Proteomes" id="UP000053647"/>
    </source>
</evidence>
<evidence type="ECO:0000259" key="2">
    <source>
        <dbReference type="Pfam" id="PF25597"/>
    </source>
</evidence>
<dbReference type="AlphaFoldDB" id="A0A0C9TJ88"/>
<reference evidence="4" key="2">
    <citation type="submission" date="2015-01" db="EMBL/GenBank/DDBJ databases">
        <title>Evolutionary Origins and Diversification of the Mycorrhizal Mutualists.</title>
        <authorList>
            <consortium name="DOE Joint Genome Institute"/>
            <consortium name="Mycorrhizal Genomics Consortium"/>
            <person name="Kohler A."/>
            <person name="Kuo A."/>
            <person name="Nagy L.G."/>
            <person name="Floudas D."/>
            <person name="Copeland A."/>
            <person name="Barry K.W."/>
            <person name="Cichocki N."/>
            <person name="Veneault-Fourrey C."/>
            <person name="LaButti K."/>
            <person name="Lindquist E.A."/>
            <person name="Lipzen A."/>
            <person name="Lundell T."/>
            <person name="Morin E."/>
            <person name="Murat C."/>
            <person name="Riley R."/>
            <person name="Ohm R."/>
            <person name="Sun H."/>
            <person name="Tunlid A."/>
            <person name="Henrissat B."/>
            <person name="Grigoriev I.V."/>
            <person name="Hibbett D.S."/>
            <person name="Martin F."/>
        </authorList>
    </citation>
    <scope>NUCLEOTIDE SEQUENCE [LARGE SCALE GENOMIC DNA]</scope>
    <source>
        <strain evidence="4">ATCC 200175</strain>
    </source>
</reference>
<gene>
    <name evidence="3" type="ORF">PAXINDRAFT_90445</name>
</gene>
<sequence>MIFIGYEPGTKGYRFWSNNKRRVVISTTAVFNEYIYPNCSKEKNKPDNLPLYHTESRSTSDQDSSGSDTDSEDEHEDDGLMLRAINPGNPQPQQAIPNQPIPPPNPALRRNRPNSDEEPVAGPSNRPSPAQRT</sequence>
<keyword evidence="4" id="KW-1185">Reference proteome</keyword>
<name>A0A0C9TJ88_PAXIN</name>
<feature type="region of interest" description="Disordered" evidence="1">
    <location>
        <begin position="37"/>
        <end position="133"/>
    </location>
</feature>
<dbReference type="InterPro" id="IPR057670">
    <property type="entry name" value="SH3_retrovirus"/>
</dbReference>